<feature type="signal peptide" evidence="2">
    <location>
        <begin position="1"/>
        <end position="32"/>
    </location>
</feature>
<dbReference type="Gene3D" id="3.40.190.10">
    <property type="entry name" value="Periplasmic binding protein-like II"/>
    <property type="match status" value="1"/>
</dbReference>
<gene>
    <name evidence="3" type="ORF">CEY11_05565</name>
</gene>
<keyword evidence="4" id="KW-1185">Reference proteome</keyword>
<evidence type="ECO:0000313" key="3">
    <source>
        <dbReference type="EMBL" id="OWT63782.1"/>
    </source>
</evidence>
<dbReference type="RefSeq" id="WP_088602361.1">
    <property type="nucleotide sequence ID" value="NZ_NJIH01000003.1"/>
</dbReference>
<feature type="chain" id="PRO_5012036376" evidence="2">
    <location>
        <begin position="33"/>
        <end position="333"/>
    </location>
</feature>
<accession>A0A225MRW8</accession>
<dbReference type="Gene3D" id="3.40.190.150">
    <property type="entry name" value="Bordetella uptake gene, domain 1"/>
    <property type="match status" value="1"/>
</dbReference>
<dbReference type="PANTHER" id="PTHR42928:SF5">
    <property type="entry name" value="BLR1237 PROTEIN"/>
    <property type="match status" value="1"/>
</dbReference>
<reference evidence="4" key="1">
    <citation type="submission" date="2017-06" db="EMBL/GenBank/DDBJ databases">
        <title>Herbaspirillum phytohormonus sp. nov., isolated from the root nodule of Robinia pseudoacacia in lead-zinc mine.</title>
        <authorList>
            <person name="Fan M."/>
            <person name="Lin Y."/>
        </authorList>
    </citation>
    <scope>NUCLEOTIDE SEQUENCE [LARGE SCALE GENOMIC DNA]</scope>
    <source>
        <strain evidence="4">SC-089</strain>
    </source>
</reference>
<dbReference type="InterPro" id="IPR005064">
    <property type="entry name" value="BUG"/>
</dbReference>
<evidence type="ECO:0000313" key="4">
    <source>
        <dbReference type="Proteomes" id="UP000214603"/>
    </source>
</evidence>
<dbReference type="Pfam" id="PF03401">
    <property type="entry name" value="TctC"/>
    <property type="match status" value="1"/>
</dbReference>
<name>A0A225MRW8_9BURK</name>
<dbReference type="Proteomes" id="UP000214603">
    <property type="component" value="Unassembled WGS sequence"/>
</dbReference>
<dbReference type="AlphaFoldDB" id="A0A225MRW8"/>
<keyword evidence="2" id="KW-0732">Signal</keyword>
<comment type="similarity">
    <text evidence="1">Belongs to the UPF0065 (bug) family.</text>
</comment>
<comment type="caution">
    <text evidence="3">The sequence shown here is derived from an EMBL/GenBank/DDBJ whole genome shotgun (WGS) entry which is preliminary data.</text>
</comment>
<dbReference type="PANTHER" id="PTHR42928">
    <property type="entry name" value="TRICARBOXYLATE-BINDING PROTEIN"/>
    <property type="match status" value="1"/>
</dbReference>
<evidence type="ECO:0000256" key="1">
    <source>
        <dbReference type="ARBA" id="ARBA00006987"/>
    </source>
</evidence>
<sequence>MSKMRRQFFASPLLTFLLGFAGLAGFPPAGRAQQAYPNQPIKLVTPAAPGGATDVFARRFAQKLESVLGTSVYIENKGGGGGTIGTADVVHAAPDGYTLLMGTTGTNVINPLTMKVPFDTQKDLRAIAVVGLVPFCLEVYPGLHVNTVREFIDLIKQHPGEYSYATNGPAGFVHLTTLLFAQKAGLQMQAVPYKGGTLMVQDLLTGRVPIYFNVLNGAIPLYKSGQVKILAVTGTQRAKAVPEIPTVAESGLPGFASETAFILSAPVKTPSAVIDKLLDATRQVTADAAFQQALLAMAVRPVLDSDPAKAAAFIRSQFAQWRPLAEEVHKQQK</sequence>
<dbReference type="InterPro" id="IPR042100">
    <property type="entry name" value="Bug_dom1"/>
</dbReference>
<dbReference type="PIRSF" id="PIRSF017082">
    <property type="entry name" value="YflP"/>
    <property type="match status" value="1"/>
</dbReference>
<dbReference type="CDD" id="cd07012">
    <property type="entry name" value="PBP2_Bug_TTT"/>
    <property type="match status" value="1"/>
</dbReference>
<dbReference type="EMBL" id="NJIH01000003">
    <property type="protein sequence ID" value="OWT63782.1"/>
    <property type="molecule type" value="Genomic_DNA"/>
</dbReference>
<dbReference type="OrthoDB" id="9780943at2"/>
<protein>
    <submittedName>
        <fullName evidence="3">ABC transporter substrate-binding protein</fullName>
    </submittedName>
</protein>
<proteinExistence type="inferred from homology"/>
<organism evidence="3 4">
    <name type="scientific">Candidimonas nitroreducens</name>
    <dbReference type="NCBI Taxonomy" id="683354"/>
    <lineage>
        <taxon>Bacteria</taxon>
        <taxon>Pseudomonadati</taxon>
        <taxon>Pseudomonadota</taxon>
        <taxon>Betaproteobacteria</taxon>
        <taxon>Burkholderiales</taxon>
        <taxon>Alcaligenaceae</taxon>
        <taxon>Candidimonas</taxon>
    </lineage>
</organism>
<evidence type="ECO:0000256" key="2">
    <source>
        <dbReference type="SAM" id="SignalP"/>
    </source>
</evidence>